<dbReference type="EMBL" id="JAWDGP010006387">
    <property type="protein sequence ID" value="KAK3741860.1"/>
    <property type="molecule type" value="Genomic_DNA"/>
</dbReference>
<gene>
    <name evidence="1" type="ORF">RRG08_051062</name>
</gene>
<comment type="caution">
    <text evidence="1">The sequence shown here is derived from an EMBL/GenBank/DDBJ whole genome shotgun (WGS) entry which is preliminary data.</text>
</comment>
<protein>
    <submittedName>
        <fullName evidence="1">Uncharacterized protein</fullName>
    </submittedName>
</protein>
<organism evidence="1 2">
    <name type="scientific">Elysia crispata</name>
    <name type="common">lettuce slug</name>
    <dbReference type="NCBI Taxonomy" id="231223"/>
    <lineage>
        <taxon>Eukaryota</taxon>
        <taxon>Metazoa</taxon>
        <taxon>Spiralia</taxon>
        <taxon>Lophotrochozoa</taxon>
        <taxon>Mollusca</taxon>
        <taxon>Gastropoda</taxon>
        <taxon>Heterobranchia</taxon>
        <taxon>Euthyneura</taxon>
        <taxon>Panpulmonata</taxon>
        <taxon>Sacoglossa</taxon>
        <taxon>Placobranchoidea</taxon>
        <taxon>Plakobranchidae</taxon>
        <taxon>Elysia</taxon>
    </lineage>
</organism>
<evidence type="ECO:0000313" key="1">
    <source>
        <dbReference type="EMBL" id="KAK3741860.1"/>
    </source>
</evidence>
<proteinExistence type="predicted"/>
<dbReference type="AlphaFoldDB" id="A0AAE0YDA1"/>
<name>A0AAE0YDA1_9GAST</name>
<dbReference type="Proteomes" id="UP001283361">
    <property type="component" value="Unassembled WGS sequence"/>
</dbReference>
<keyword evidence="2" id="KW-1185">Reference proteome</keyword>
<reference evidence="1" key="1">
    <citation type="journal article" date="2023" name="G3 (Bethesda)">
        <title>A reference genome for the long-term kleptoplast-retaining sea slug Elysia crispata morphotype clarki.</title>
        <authorList>
            <person name="Eastman K.E."/>
            <person name="Pendleton A.L."/>
            <person name="Shaikh M.A."/>
            <person name="Suttiyut T."/>
            <person name="Ogas R."/>
            <person name="Tomko P."/>
            <person name="Gavelis G."/>
            <person name="Widhalm J.R."/>
            <person name="Wisecaver J.H."/>
        </authorList>
    </citation>
    <scope>NUCLEOTIDE SEQUENCE</scope>
    <source>
        <strain evidence="1">ECLA1</strain>
    </source>
</reference>
<accession>A0AAE0YDA1</accession>
<evidence type="ECO:0000313" key="2">
    <source>
        <dbReference type="Proteomes" id="UP001283361"/>
    </source>
</evidence>
<sequence length="119" mass="13496">MCRVSRPTARTAENRKDEVREKTAAVALLLPRDHRFPAKSSWVAFDWSLNQVSLVLHLILPLSFTYFCLRCEIPGSGSGAQFGNIGHRQKLFVMGKYDVRSRLMENQFASPVLPEMRSG</sequence>